<protein>
    <submittedName>
        <fullName evidence="1">Uncharacterized protein</fullName>
    </submittedName>
</protein>
<organism evidence="1 2">
    <name type="scientific">Leptolinea tardivitalis</name>
    <dbReference type="NCBI Taxonomy" id="229920"/>
    <lineage>
        <taxon>Bacteria</taxon>
        <taxon>Bacillati</taxon>
        <taxon>Chloroflexota</taxon>
        <taxon>Anaerolineae</taxon>
        <taxon>Anaerolineales</taxon>
        <taxon>Anaerolineaceae</taxon>
        <taxon>Leptolinea</taxon>
    </lineage>
</organism>
<proteinExistence type="predicted"/>
<dbReference type="EMBL" id="LGCK01000014">
    <property type="protein sequence ID" value="KPL70321.1"/>
    <property type="molecule type" value="Genomic_DNA"/>
</dbReference>
<evidence type="ECO:0000313" key="1">
    <source>
        <dbReference type="EMBL" id="KPL70321.1"/>
    </source>
</evidence>
<comment type="caution">
    <text evidence="1">The sequence shown here is derived from an EMBL/GenBank/DDBJ whole genome shotgun (WGS) entry which is preliminary data.</text>
</comment>
<name>A0A0P6WUK7_9CHLR</name>
<keyword evidence="2" id="KW-1185">Reference proteome</keyword>
<dbReference type="RefSeq" id="WP_062422196.1">
    <property type="nucleotide sequence ID" value="NZ_BBYA01000010.1"/>
</dbReference>
<accession>A0A0P6WUK7</accession>
<sequence length="144" mass="16046">MDQLTTLQHLEYLETGFEVSKILAQAGYGMEAPAFVITWGQVAEVLAHTLADYGLTPDRLDKSLLIDLVQDAQKALENDHVFSWRDILRANATSNPGIMAFLELPDMEDDEGPLTELYENATRLGDDEAYWPDGGASADFFDDF</sequence>
<dbReference type="STRING" id="229920.ADM99_14275"/>
<reference evidence="1 2" key="1">
    <citation type="submission" date="2015-07" db="EMBL/GenBank/DDBJ databases">
        <title>Genome sequence of Leptolinea tardivitalis DSM 16556.</title>
        <authorList>
            <person name="Hemp J."/>
            <person name="Ward L.M."/>
            <person name="Pace L.A."/>
            <person name="Fischer W.W."/>
        </authorList>
    </citation>
    <scope>NUCLEOTIDE SEQUENCE [LARGE SCALE GENOMIC DNA]</scope>
    <source>
        <strain evidence="1 2">YMTK-2</strain>
    </source>
</reference>
<dbReference type="AlphaFoldDB" id="A0A0P6WUK7"/>
<dbReference type="OrthoDB" id="165304at2"/>
<evidence type="ECO:0000313" key="2">
    <source>
        <dbReference type="Proteomes" id="UP000050430"/>
    </source>
</evidence>
<gene>
    <name evidence="1" type="ORF">ADM99_14275</name>
</gene>
<dbReference type="Proteomes" id="UP000050430">
    <property type="component" value="Unassembled WGS sequence"/>
</dbReference>